<dbReference type="Proteomes" id="UP000295063">
    <property type="component" value="Unassembled WGS sequence"/>
</dbReference>
<comment type="caution">
    <text evidence="1">The sequence shown here is derived from an EMBL/GenBank/DDBJ whole genome shotgun (WGS) entry which is preliminary data.</text>
</comment>
<keyword evidence="2" id="KW-1185">Reference proteome</keyword>
<organism evidence="1 2">
    <name type="scientific">Anaerospora hongkongensis</name>
    <dbReference type="NCBI Taxonomy" id="244830"/>
    <lineage>
        <taxon>Bacteria</taxon>
        <taxon>Bacillati</taxon>
        <taxon>Bacillota</taxon>
        <taxon>Negativicutes</taxon>
        <taxon>Selenomonadales</taxon>
        <taxon>Sporomusaceae</taxon>
        <taxon>Anaerospora</taxon>
    </lineage>
</organism>
<protein>
    <submittedName>
        <fullName evidence="1">Uncharacterized protein</fullName>
    </submittedName>
</protein>
<proteinExistence type="predicted"/>
<sequence length="120" mass="14030">MSNKKIYFRLTLKKAYIVKHALRDKPHENEDEEKLFEEITENINDFKARNNIPDKIQSAANNIESQERYIVLGKIFQADLDRCAKWLRDSHGETWTCGDNSCSGHKYCKAYKPDFEEGGE</sequence>
<name>A0A4R1QC16_9FIRM</name>
<evidence type="ECO:0000313" key="1">
    <source>
        <dbReference type="EMBL" id="TCL40001.1"/>
    </source>
</evidence>
<dbReference type="EMBL" id="SLUI01000001">
    <property type="protein sequence ID" value="TCL40001.1"/>
    <property type="molecule type" value="Genomic_DNA"/>
</dbReference>
<gene>
    <name evidence="1" type="ORF">EV210_101201</name>
</gene>
<reference evidence="1 2" key="1">
    <citation type="submission" date="2019-03" db="EMBL/GenBank/DDBJ databases">
        <title>Genomic Encyclopedia of Type Strains, Phase IV (KMG-IV): sequencing the most valuable type-strain genomes for metagenomic binning, comparative biology and taxonomic classification.</title>
        <authorList>
            <person name="Goeker M."/>
        </authorList>
    </citation>
    <scope>NUCLEOTIDE SEQUENCE [LARGE SCALE GENOMIC DNA]</scope>
    <source>
        <strain evidence="1 2">DSM 15969</strain>
    </source>
</reference>
<evidence type="ECO:0000313" key="2">
    <source>
        <dbReference type="Proteomes" id="UP000295063"/>
    </source>
</evidence>
<dbReference type="RefSeq" id="WP_132074188.1">
    <property type="nucleotide sequence ID" value="NZ_SLUI01000001.1"/>
</dbReference>
<accession>A0A4R1QC16</accession>
<dbReference type="AlphaFoldDB" id="A0A4R1QC16"/>